<dbReference type="Pfam" id="PF08544">
    <property type="entry name" value="GHMP_kinases_C"/>
    <property type="match status" value="1"/>
</dbReference>
<keyword evidence="4 9" id="KW-0808">Transferase</keyword>
<keyword evidence="5 9" id="KW-0547">Nucleotide-binding</keyword>
<evidence type="ECO:0000256" key="3">
    <source>
        <dbReference type="ARBA" id="ARBA00017473"/>
    </source>
</evidence>
<comment type="caution">
    <text evidence="12">The sequence shown here is derived from an EMBL/GenBank/DDBJ whole genome shotgun (WGS) entry which is preliminary data.</text>
</comment>
<accession>A0ABS1KW65</accession>
<dbReference type="InterPro" id="IPR006204">
    <property type="entry name" value="GHMP_kinase_N_dom"/>
</dbReference>
<comment type="similarity">
    <text evidence="1 9">Belongs to the GHMP kinase family. IspE subfamily.</text>
</comment>
<dbReference type="InterPro" id="IPR014721">
    <property type="entry name" value="Ribsml_uS5_D2-typ_fold_subgr"/>
</dbReference>
<dbReference type="RefSeq" id="WP_202010891.1">
    <property type="nucleotide sequence ID" value="NZ_JAERRB010000004.1"/>
</dbReference>
<feature type="binding site" evidence="9">
    <location>
        <begin position="90"/>
        <end position="100"/>
    </location>
    <ligand>
        <name>ATP</name>
        <dbReference type="ChEBI" id="CHEBI:30616"/>
    </ligand>
</feature>
<organism evidence="12 13">
    <name type="scientific">Chryseolinea lacunae</name>
    <dbReference type="NCBI Taxonomy" id="2801331"/>
    <lineage>
        <taxon>Bacteria</taxon>
        <taxon>Pseudomonadati</taxon>
        <taxon>Bacteroidota</taxon>
        <taxon>Cytophagia</taxon>
        <taxon>Cytophagales</taxon>
        <taxon>Fulvivirgaceae</taxon>
        <taxon>Chryseolinea</taxon>
    </lineage>
</organism>
<evidence type="ECO:0000256" key="8">
    <source>
        <dbReference type="ARBA" id="ARBA00032554"/>
    </source>
</evidence>
<feature type="domain" description="GHMP kinase C-terminal" evidence="11">
    <location>
        <begin position="191"/>
        <end position="252"/>
    </location>
</feature>
<dbReference type="InterPro" id="IPR036554">
    <property type="entry name" value="GHMP_kinase_C_sf"/>
</dbReference>
<comment type="function">
    <text evidence="9">Catalyzes the phosphorylation of the position 2 hydroxy group of 4-diphosphocytidyl-2C-methyl-D-erythritol.</text>
</comment>
<comment type="catalytic activity">
    <reaction evidence="9">
        <text>4-CDP-2-C-methyl-D-erythritol + ATP = 4-CDP-2-C-methyl-D-erythritol 2-phosphate + ADP + H(+)</text>
        <dbReference type="Rhea" id="RHEA:18437"/>
        <dbReference type="ChEBI" id="CHEBI:15378"/>
        <dbReference type="ChEBI" id="CHEBI:30616"/>
        <dbReference type="ChEBI" id="CHEBI:57823"/>
        <dbReference type="ChEBI" id="CHEBI:57919"/>
        <dbReference type="ChEBI" id="CHEBI:456216"/>
        <dbReference type="EC" id="2.7.1.148"/>
    </reaction>
</comment>
<dbReference type="InterPro" id="IPR013750">
    <property type="entry name" value="GHMP_kinase_C_dom"/>
</dbReference>
<feature type="active site" evidence="9">
    <location>
        <position position="132"/>
    </location>
</feature>
<keyword evidence="6 9" id="KW-0418">Kinase</keyword>
<sequence length="271" mass="29646">MVSFPPCKINLGLSITGKRADGYHNLETCFYPIAWTDILEVIPSDTFSFTSSGIAIPGREDDNLCIKAYHLLQHAHKLPPVRIHLHKIIPMGAGLGGGSSDAAYTLRLLNSVFKLGHSATALAGFAAQLGSDCAFFTQNRSQFGEGRGEVLSDIDVSLKGNYIVMVKPNVHVSTADAYAGIHPHKKEHSLKELLLQHPLHEWRHWIKNDFEESVFKKHPSLQTIKTTLYEAGAVYACMSGSGSTVFGIFQKQIELSSAFPDALVWSGIISA</sequence>
<gene>
    <name evidence="9" type="primary">ispE</name>
    <name evidence="12" type="ORF">JI741_15085</name>
</gene>
<reference evidence="12 13" key="1">
    <citation type="submission" date="2021-01" db="EMBL/GenBank/DDBJ databases">
        <title>Chryseolinea sp. Jin1 Genome sequencing and assembly.</title>
        <authorList>
            <person name="Kim I."/>
        </authorList>
    </citation>
    <scope>NUCLEOTIDE SEQUENCE [LARGE SCALE GENOMIC DNA]</scope>
    <source>
        <strain evidence="12 13">Jin1</strain>
    </source>
</reference>
<dbReference type="GO" id="GO:0050515">
    <property type="term" value="F:4-(cytidine 5'-diphospho)-2-C-methyl-D-erythritol kinase activity"/>
    <property type="evidence" value="ECO:0007669"/>
    <property type="project" value="UniProtKB-EC"/>
</dbReference>
<evidence type="ECO:0000256" key="4">
    <source>
        <dbReference type="ARBA" id="ARBA00022679"/>
    </source>
</evidence>
<evidence type="ECO:0000256" key="9">
    <source>
        <dbReference type="HAMAP-Rule" id="MF_00061"/>
    </source>
</evidence>
<evidence type="ECO:0000256" key="6">
    <source>
        <dbReference type="ARBA" id="ARBA00022777"/>
    </source>
</evidence>
<evidence type="ECO:0000256" key="7">
    <source>
        <dbReference type="ARBA" id="ARBA00022840"/>
    </source>
</evidence>
<dbReference type="EC" id="2.7.1.148" evidence="2 9"/>
<dbReference type="InterPro" id="IPR004424">
    <property type="entry name" value="IspE"/>
</dbReference>
<name>A0ABS1KW65_9BACT</name>
<dbReference type="NCBIfam" id="TIGR00154">
    <property type="entry name" value="ispE"/>
    <property type="match status" value="1"/>
</dbReference>
<keyword evidence="13" id="KW-1185">Reference proteome</keyword>
<evidence type="ECO:0000256" key="2">
    <source>
        <dbReference type="ARBA" id="ARBA00012052"/>
    </source>
</evidence>
<feature type="active site" evidence="9">
    <location>
        <position position="8"/>
    </location>
</feature>
<dbReference type="PANTHER" id="PTHR43527:SF2">
    <property type="entry name" value="4-DIPHOSPHOCYTIDYL-2-C-METHYL-D-ERYTHRITOL KINASE, CHLOROPLASTIC"/>
    <property type="match status" value="1"/>
</dbReference>
<keyword evidence="9" id="KW-0414">Isoprene biosynthesis</keyword>
<dbReference type="Gene3D" id="3.30.230.10">
    <property type="match status" value="1"/>
</dbReference>
<evidence type="ECO:0000259" key="11">
    <source>
        <dbReference type="Pfam" id="PF08544"/>
    </source>
</evidence>
<evidence type="ECO:0000259" key="10">
    <source>
        <dbReference type="Pfam" id="PF00288"/>
    </source>
</evidence>
<dbReference type="Pfam" id="PF00288">
    <property type="entry name" value="GHMP_kinases_N"/>
    <property type="match status" value="1"/>
</dbReference>
<comment type="pathway">
    <text evidence="9">Isoprenoid biosynthesis; isopentenyl diphosphate biosynthesis via DXP pathway; isopentenyl diphosphate from 1-deoxy-D-xylulose 5-phosphate: step 3/6.</text>
</comment>
<proteinExistence type="inferred from homology"/>
<dbReference type="HAMAP" id="MF_00061">
    <property type="entry name" value="IspE"/>
    <property type="match status" value="1"/>
</dbReference>
<dbReference type="PIRSF" id="PIRSF010376">
    <property type="entry name" value="IspE"/>
    <property type="match status" value="1"/>
</dbReference>
<protein>
    <recommendedName>
        <fullName evidence="3 9">4-diphosphocytidyl-2-C-methyl-D-erythritol kinase</fullName>
        <shortName evidence="9">CMK</shortName>
        <ecNumber evidence="2 9">2.7.1.148</ecNumber>
    </recommendedName>
    <alternativeName>
        <fullName evidence="8 9">4-(cytidine-5'-diphospho)-2-C-methyl-D-erythritol kinase</fullName>
    </alternativeName>
</protein>
<evidence type="ECO:0000313" key="13">
    <source>
        <dbReference type="Proteomes" id="UP000613030"/>
    </source>
</evidence>
<dbReference type="EMBL" id="JAERRB010000004">
    <property type="protein sequence ID" value="MBL0742551.1"/>
    <property type="molecule type" value="Genomic_DNA"/>
</dbReference>
<dbReference type="InterPro" id="IPR020568">
    <property type="entry name" value="Ribosomal_Su5_D2-typ_SF"/>
</dbReference>
<evidence type="ECO:0000256" key="1">
    <source>
        <dbReference type="ARBA" id="ARBA00009684"/>
    </source>
</evidence>
<dbReference type="Proteomes" id="UP000613030">
    <property type="component" value="Unassembled WGS sequence"/>
</dbReference>
<feature type="domain" description="GHMP kinase N-terminal" evidence="10">
    <location>
        <begin position="63"/>
        <end position="136"/>
    </location>
</feature>
<evidence type="ECO:0000256" key="5">
    <source>
        <dbReference type="ARBA" id="ARBA00022741"/>
    </source>
</evidence>
<dbReference type="PANTHER" id="PTHR43527">
    <property type="entry name" value="4-DIPHOSPHOCYTIDYL-2-C-METHYL-D-ERYTHRITOL KINASE, CHLOROPLASTIC"/>
    <property type="match status" value="1"/>
</dbReference>
<dbReference type="Gene3D" id="3.30.70.890">
    <property type="entry name" value="GHMP kinase, C-terminal domain"/>
    <property type="match status" value="1"/>
</dbReference>
<dbReference type="SUPFAM" id="SSF54211">
    <property type="entry name" value="Ribosomal protein S5 domain 2-like"/>
    <property type="match status" value="1"/>
</dbReference>
<dbReference type="SUPFAM" id="SSF55060">
    <property type="entry name" value="GHMP Kinase, C-terminal domain"/>
    <property type="match status" value="1"/>
</dbReference>
<evidence type="ECO:0000313" key="12">
    <source>
        <dbReference type="EMBL" id="MBL0742551.1"/>
    </source>
</evidence>
<keyword evidence="7 9" id="KW-0067">ATP-binding</keyword>